<dbReference type="EMBL" id="MLOK01000047">
    <property type="protein sequence ID" value="OIM20881.1"/>
    <property type="molecule type" value="Genomic_DNA"/>
</dbReference>
<comment type="subcellular location">
    <subcellularLocation>
        <location evidence="1">Cell inner membrane</location>
        <topology evidence="1">Multi-pass membrane protein</topology>
    </subcellularLocation>
    <subcellularLocation>
        <location evidence="8">Cell membrane</location>
        <topology evidence="8">Multi-pass membrane protein</topology>
    </subcellularLocation>
</comment>
<keyword evidence="6 8" id="KW-1133">Transmembrane helix</keyword>
<keyword evidence="4" id="KW-0997">Cell inner membrane</keyword>
<evidence type="ECO:0000256" key="3">
    <source>
        <dbReference type="ARBA" id="ARBA00022475"/>
    </source>
</evidence>
<keyword evidence="2 8" id="KW-0813">Transport</keyword>
<dbReference type="Pfam" id="PF00528">
    <property type="entry name" value="BPD_transp_1"/>
    <property type="match status" value="1"/>
</dbReference>
<dbReference type="GO" id="GO:0055085">
    <property type="term" value="P:transmembrane transport"/>
    <property type="evidence" value="ECO:0007669"/>
    <property type="project" value="InterPro"/>
</dbReference>
<dbReference type="SUPFAM" id="SSF161098">
    <property type="entry name" value="MetI-like"/>
    <property type="match status" value="1"/>
</dbReference>
<organism evidence="10 11">
    <name type="scientific">Oenococcus oeni</name>
    <name type="common">Leuconostoc oenos</name>
    <dbReference type="NCBI Taxonomy" id="1247"/>
    <lineage>
        <taxon>Bacteria</taxon>
        <taxon>Bacillati</taxon>
        <taxon>Bacillota</taxon>
        <taxon>Bacilli</taxon>
        <taxon>Lactobacillales</taxon>
        <taxon>Lactobacillaceae</taxon>
        <taxon>Oenococcus</taxon>
    </lineage>
</organism>
<feature type="transmembrane region" description="Helical" evidence="8">
    <location>
        <begin position="232"/>
        <end position="250"/>
    </location>
</feature>
<evidence type="ECO:0000313" key="11">
    <source>
        <dbReference type="Proteomes" id="UP000181728"/>
    </source>
</evidence>
<keyword evidence="10" id="KW-0547">Nucleotide-binding</keyword>
<dbReference type="CDD" id="cd06261">
    <property type="entry name" value="TM_PBP2"/>
    <property type="match status" value="1"/>
</dbReference>
<keyword evidence="3" id="KW-1003">Cell membrane</keyword>
<sequence length="262" mass="28884">MTTNKHLLTKIIGIVTIVFLVFPLILIVVTSFGTEPTISFPIKGFTFAWYANIFSQDSFTQGFITSVVIALLASLASALVGLPAAYALTRSETKFSHFLENVFLAPVMVPEVVLGFSLYSSLVIYAHFPLFLSLLFGHFLICMPYTIRLLIGGLEQFDSSIEEASWVLGTSRLSGFFKMVLPNISTSIISGFLLSFINSFNNIPVSVFLSGANVNMLPTAILNYLQNNYDPTVSAISTCLMLLTLIFMLMTEKKLDLKSLIN</sequence>
<dbReference type="GO" id="GO:0005886">
    <property type="term" value="C:plasma membrane"/>
    <property type="evidence" value="ECO:0007669"/>
    <property type="project" value="UniProtKB-SubCell"/>
</dbReference>
<dbReference type="InterPro" id="IPR035906">
    <property type="entry name" value="MetI-like_sf"/>
</dbReference>
<keyword evidence="5 8" id="KW-0812">Transmembrane</keyword>
<feature type="transmembrane region" description="Helical" evidence="8">
    <location>
        <begin position="98"/>
        <end position="119"/>
    </location>
</feature>
<evidence type="ECO:0000256" key="4">
    <source>
        <dbReference type="ARBA" id="ARBA00022519"/>
    </source>
</evidence>
<reference evidence="10 11" key="1">
    <citation type="journal article" date="2016" name="BMC Genomics">
        <title>Consensus pan-genome assembly of the specialised wine bacterium Oenococcus oeni.</title>
        <authorList>
            <person name="Sternes P.R."/>
            <person name="Borneman A.R."/>
        </authorList>
    </citation>
    <scope>NUCLEOTIDE SEQUENCE [LARGE SCALE GENOMIC DNA]</scope>
    <source>
        <strain evidence="10 11">AWRIB661</strain>
    </source>
</reference>
<keyword evidence="7 8" id="KW-0472">Membrane</keyword>
<dbReference type="GO" id="GO:0005524">
    <property type="term" value="F:ATP binding"/>
    <property type="evidence" value="ECO:0007669"/>
    <property type="project" value="UniProtKB-KW"/>
</dbReference>
<protein>
    <submittedName>
        <fullName evidence="10">Spermidine/putrescine ABC transporter ATP-binding protein</fullName>
    </submittedName>
</protein>
<feature type="domain" description="ABC transmembrane type-1" evidence="9">
    <location>
        <begin position="63"/>
        <end position="251"/>
    </location>
</feature>
<dbReference type="InterPro" id="IPR000515">
    <property type="entry name" value="MetI-like"/>
</dbReference>
<evidence type="ECO:0000256" key="8">
    <source>
        <dbReference type="RuleBase" id="RU363032"/>
    </source>
</evidence>
<evidence type="ECO:0000256" key="2">
    <source>
        <dbReference type="ARBA" id="ARBA00022448"/>
    </source>
</evidence>
<dbReference type="PANTHER" id="PTHR43357">
    <property type="entry name" value="INNER MEMBRANE ABC TRANSPORTER PERMEASE PROTEIN YDCV"/>
    <property type="match status" value="1"/>
</dbReference>
<feature type="transmembrane region" description="Helical" evidence="8">
    <location>
        <begin position="12"/>
        <end position="33"/>
    </location>
</feature>
<dbReference type="RefSeq" id="WP_071449031.1">
    <property type="nucleotide sequence ID" value="NZ_MLOK01000047.1"/>
</dbReference>
<dbReference type="PANTHER" id="PTHR43357:SF4">
    <property type="entry name" value="INNER MEMBRANE ABC TRANSPORTER PERMEASE PROTEIN YDCV"/>
    <property type="match status" value="1"/>
</dbReference>
<dbReference type="AlphaFoldDB" id="A0A6N4A0J9"/>
<dbReference type="Proteomes" id="UP000181728">
    <property type="component" value="Unassembled WGS sequence"/>
</dbReference>
<gene>
    <name evidence="10" type="ORF">ATX59_07195</name>
</gene>
<dbReference type="PROSITE" id="PS50928">
    <property type="entry name" value="ABC_TM1"/>
    <property type="match status" value="1"/>
</dbReference>
<proteinExistence type="inferred from homology"/>
<name>A0A6N4A0J9_OENOE</name>
<feature type="transmembrane region" description="Helical" evidence="8">
    <location>
        <begin position="125"/>
        <end position="147"/>
    </location>
</feature>
<comment type="similarity">
    <text evidence="8">Belongs to the binding-protein-dependent transport system permease family.</text>
</comment>
<keyword evidence="10" id="KW-0067">ATP-binding</keyword>
<evidence type="ECO:0000259" key="9">
    <source>
        <dbReference type="PROSITE" id="PS50928"/>
    </source>
</evidence>
<feature type="transmembrane region" description="Helical" evidence="8">
    <location>
        <begin position="63"/>
        <end position="86"/>
    </location>
</feature>
<evidence type="ECO:0000256" key="1">
    <source>
        <dbReference type="ARBA" id="ARBA00004429"/>
    </source>
</evidence>
<evidence type="ECO:0000313" key="10">
    <source>
        <dbReference type="EMBL" id="OIM20881.1"/>
    </source>
</evidence>
<evidence type="ECO:0000256" key="7">
    <source>
        <dbReference type="ARBA" id="ARBA00023136"/>
    </source>
</evidence>
<evidence type="ECO:0000256" key="5">
    <source>
        <dbReference type="ARBA" id="ARBA00022692"/>
    </source>
</evidence>
<accession>A0A6N4A0J9</accession>
<dbReference type="Gene3D" id="1.10.3720.10">
    <property type="entry name" value="MetI-like"/>
    <property type="match status" value="1"/>
</dbReference>
<evidence type="ECO:0000256" key="6">
    <source>
        <dbReference type="ARBA" id="ARBA00022989"/>
    </source>
</evidence>
<comment type="caution">
    <text evidence="10">The sequence shown here is derived from an EMBL/GenBank/DDBJ whole genome shotgun (WGS) entry which is preliminary data.</text>
</comment>